<evidence type="ECO:0000256" key="8">
    <source>
        <dbReference type="RuleBase" id="RU364100"/>
    </source>
</evidence>
<dbReference type="GO" id="GO:0106300">
    <property type="term" value="P:protein-DNA covalent cross-linking repair"/>
    <property type="evidence" value="ECO:0007669"/>
    <property type="project" value="InterPro"/>
</dbReference>
<dbReference type="GO" id="GO:0006508">
    <property type="term" value="P:proteolysis"/>
    <property type="evidence" value="ECO:0007669"/>
    <property type="project" value="UniProtKB-KW"/>
</dbReference>
<keyword evidence="4 8" id="KW-0378">Hydrolase</keyword>
<name>A0A4U0QV69_9RHOB</name>
<comment type="similarity">
    <text evidence="1 8">Belongs to the SOS response-associated peptidase family.</text>
</comment>
<reference evidence="9 10" key="1">
    <citation type="submission" date="2019-04" db="EMBL/GenBank/DDBJ databases">
        <authorList>
            <person name="Li J."/>
        </authorList>
    </citation>
    <scope>NUCLEOTIDE SEQUENCE [LARGE SCALE GENOMIC DNA]</scope>
    <source>
        <strain evidence="9 10">CCTCC AB2016182</strain>
    </source>
</reference>
<evidence type="ECO:0000313" key="10">
    <source>
        <dbReference type="Proteomes" id="UP000306223"/>
    </source>
</evidence>
<evidence type="ECO:0000313" key="9">
    <source>
        <dbReference type="EMBL" id="TJZ85600.1"/>
    </source>
</evidence>
<dbReference type="Gene3D" id="3.90.1680.20">
    <property type="match status" value="2"/>
</dbReference>
<dbReference type="InterPro" id="IPR036590">
    <property type="entry name" value="SRAP-like"/>
</dbReference>
<dbReference type="GO" id="GO:0016829">
    <property type="term" value="F:lyase activity"/>
    <property type="evidence" value="ECO:0007669"/>
    <property type="project" value="UniProtKB-KW"/>
</dbReference>
<keyword evidence="10" id="KW-1185">Reference proteome</keyword>
<dbReference type="Proteomes" id="UP000306223">
    <property type="component" value="Unassembled WGS sequence"/>
</dbReference>
<dbReference type="OrthoDB" id="9782620at2"/>
<dbReference type="GO" id="GO:0003697">
    <property type="term" value="F:single-stranded DNA binding"/>
    <property type="evidence" value="ECO:0007669"/>
    <property type="project" value="InterPro"/>
</dbReference>
<evidence type="ECO:0000256" key="7">
    <source>
        <dbReference type="ARBA" id="ARBA00023239"/>
    </source>
</evidence>
<evidence type="ECO:0000256" key="5">
    <source>
        <dbReference type="ARBA" id="ARBA00023124"/>
    </source>
</evidence>
<dbReference type="AlphaFoldDB" id="A0A4U0QV69"/>
<evidence type="ECO:0000256" key="1">
    <source>
        <dbReference type="ARBA" id="ARBA00008136"/>
    </source>
</evidence>
<evidence type="ECO:0000256" key="4">
    <source>
        <dbReference type="ARBA" id="ARBA00022801"/>
    </source>
</evidence>
<keyword evidence="5" id="KW-0190">Covalent protein-DNA linkage</keyword>
<keyword evidence="6" id="KW-0238">DNA-binding</keyword>
<organism evidence="9 10">
    <name type="scientific">Paracoccus hibiscisoli</name>
    <dbReference type="NCBI Taxonomy" id="2023261"/>
    <lineage>
        <taxon>Bacteria</taxon>
        <taxon>Pseudomonadati</taxon>
        <taxon>Pseudomonadota</taxon>
        <taxon>Alphaproteobacteria</taxon>
        <taxon>Rhodobacterales</taxon>
        <taxon>Paracoccaceae</taxon>
        <taxon>Paracoccus</taxon>
    </lineage>
</organism>
<accession>A0A4U0QV69</accession>
<keyword evidence="2 8" id="KW-0645">Protease</keyword>
<evidence type="ECO:0000256" key="2">
    <source>
        <dbReference type="ARBA" id="ARBA00022670"/>
    </source>
</evidence>
<dbReference type="EC" id="3.4.-.-" evidence="8"/>
<sequence>MVDQRRPPVQHTGTKPFTRLLPGSFRRGSQQPWCDSAPVRSELFSIERLEGHALTLAADQDVTDRPPRVMALHARLDDNAHVLRATGRDQARDVAAGRSMVPAADWLLDNFHLVEAQIREIRVDLPAGYYRLLPKLASGPFAGYPRVFGLAWAFVAHTDSHFDAQALRRFLASYQTVQPLTIGELWAVSITLRIVLIENLRRLADQMTAGRAERRDADQLAPIIRNGDDGPELVKARWGMPSPPSVLKTARDPGVTNVRNLGSPHWRRWLGQGHRCLVPVTSFSEPRGKGQGVQWFAPTDTDATMFFAGIETRGWTSLRKVKDGETTDDLYAFLTCPPNAEVALIHPKAMPVILTCPEEWEAWLGGISAEELQRPLPDGALRLVDEAI</sequence>
<keyword evidence="7" id="KW-0456">Lyase</keyword>
<dbReference type="InterPro" id="IPR003738">
    <property type="entry name" value="SRAP"/>
</dbReference>
<evidence type="ECO:0000256" key="6">
    <source>
        <dbReference type="ARBA" id="ARBA00023125"/>
    </source>
</evidence>
<dbReference type="Pfam" id="PF02586">
    <property type="entry name" value="SRAP"/>
    <property type="match status" value="1"/>
</dbReference>
<dbReference type="SUPFAM" id="SSF143081">
    <property type="entry name" value="BB1717-like"/>
    <property type="match status" value="1"/>
</dbReference>
<gene>
    <name evidence="9" type="ORF">FA740_06870</name>
</gene>
<protein>
    <recommendedName>
        <fullName evidence="8">Abasic site processing protein</fullName>
        <ecNumber evidence="8">3.4.-.-</ecNumber>
    </recommendedName>
</protein>
<comment type="caution">
    <text evidence="9">The sequence shown here is derived from an EMBL/GenBank/DDBJ whole genome shotgun (WGS) entry which is preliminary data.</text>
</comment>
<evidence type="ECO:0000256" key="3">
    <source>
        <dbReference type="ARBA" id="ARBA00022763"/>
    </source>
</evidence>
<dbReference type="EMBL" id="SUNH01000008">
    <property type="protein sequence ID" value="TJZ85600.1"/>
    <property type="molecule type" value="Genomic_DNA"/>
</dbReference>
<proteinExistence type="inferred from homology"/>
<dbReference type="GO" id="GO:0008233">
    <property type="term" value="F:peptidase activity"/>
    <property type="evidence" value="ECO:0007669"/>
    <property type="project" value="UniProtKB-KW"/>
</dbReference>
<dbReference type="PANTHER" id="PTHR13604">
    <property type="entry name" value="DC12-RELATED"/>
    <property type="match status" value="1"/>
</dbReference>
<keyword evidence="3" id="KW-0227">DNA damage</keyword>
<dbReference type="PANTHER" id="PTHR13604:SF0">
    <property type="entry name" value="ABASIC SITE PROCESSING PROTEIN HMCES"/>
    <property type="match status" value="1"/>
</dbReference>